<evidence type="ECO:0000313" key="10">
    <source>
        <dbReference type="EMBL" id="KAK2611683.1"/>
    </source>
</evidence>
<dbReference type="SUPFAM" id="SSF103473">
    <property type="entry name" value="MFS general substrate transporter"/>
    <property type="match status" value="1"/>
</dbReference>
<feature type="transmembrane region" description="Helical" evidence="8">
    <location>
        <begin position="27"/>
        <end position="45"/>
    </location>
</feature>
<protein>
    <recommendedName>
        <fullName evidence="9">Major facilitator superfamily (MFS) profile domain-containing protein</fullName>
    </recommendedName>
</protein>
<keyword evidence="3 8" id="KW-0812">Transmembrane</keyword>
<feature type="transmembrane region" description="Helical" evidence="8">
    <location>
        <begin position="96"/>
        <end position="114"/>
    </location>
</feature>
<dbReference type="PRINTS" id="PR01036">
    <property type="entry name" value="TCRTETB"/>
</dbReference>
<feature type="compositionally biased region" description="Basic and acidic residues" evidence="7">
    <location>
        <begin position="529"/>
        <end position="545"/>
    </location>
</feature>
<feature type="transmembrane region" description="Helical" evidence="8">
    <location>
        <begin position="330"/>
        <end position="351"/>
    </location>
</feature>
<feature type="transmembrane region" description="Helical" evidence="8">
    <location>
        <begin position="153"/>
        <end position="171"/>
    </location>
</feature>
<evidence type="ECO:0000256" key="1">
    <source>
        <dbReference type="ARBA" id="ARBA00004141"/>
    </source>
</evidence>
<feature type="transmembrane region" description="Helical" evidence="8">
    <location>
        <begin position="387"/>
        <end position="407"/>
    </location>
</feature>
<keyword evidence="2" id="KW-0813">Transport</keyword>
<name>A0AAD9SM49_PHOAM</name>
<dbReference type="Proteomes" id="UP001265746">
    <property type="component" value="Unassembled WGS sequence"/>
</dbReference>
<accession>A0AAD9SM49</accession>
<feature type="transmembrane region" description="Helical" evidence="8">
    <location>
        <begin position="291"/>
        <end position="310"/>
    </location>
</feature>
<evidence type="ECO:0000256" key="8">
    <source>
        <dbReference type="SAM" id="Phobius"/>
    </source>
</evidence>
<evidence type="ECO:0000256" key="6">
    <source>
        <dbReference type="ARBA" id="ARBA00023180"/>
    </source>
</evidence>
<evidence type="ECO:0000313" key="11">
    <source>
        <dbReference type="Proteomes" id="UP001265746"/>
    </source>
</evidence>
<keyword evidence="4 8" id="KW-1133">Transmembrane helix</keyword>
<keyword evidence="5 8" id="KW-0472">Membrane</keyword>
<dbReference type="EMBL" id="JAUJFL010000002">
    <property type="protein sequence ID" value="KAK2611683.1"/>
    <property type="molecule type" value="Genomic_DNA"/>
</dbReference>
<dbReference type="InterPro" id="IPR020846">
    <property type="entry name" value="MFS_dom"/>
</dbReference>
<dbReference type="Gene3D" id="1.20.1250.20">
    <property type="entry name" value="MFS general substrate transporter like domains"/>
    <property type="match status" value="1"/>
</dbReference>
<keyword evidence="6" id="KW-0325">Glycoprotein</keyword>
<evidence type="ECO:0000256" key="7">
    <source>
        <dbReference type="SAM" id="MobiDB-lite"/>
    </source>
</evidence>
<feature type="transmembrane region" description="Helical" evidence="8">
    <location>
        <begin position="222"/>
        <end position="242"/>
    </location>
</feature>
<dbReference type="PROSITE" id="PS50850">
    <property type="entry name" value="MFS"/>
    <property type="match status" value="1"/>
</dbReference>
<feature type="transmembrane region" description="Helical" evidence="8">
    <location>
        <begin position="183"/>
        <end position="202"/>
    </location>
</feature>
<dbReference type="CDD" id="cd17502">
    <property type="entry name" value="MFS_Azr1_MDR_like"/>
    <property type="match status" value="1"/>
</dbReference>
<gene>
    <name evidence="10" type="ORF">N8I77_005012</name>
</gene>
<organism evidence="10 11">
    <name type="scientific">Phomopsis amygdali</name>
    <name type="common">Fusicoccum amygdali</name>
    <dbReference type="NCBI Taxonomy" id="1214568"/>
    <lineage>
        <taxon>Eukaryota</taxon>
        <taxon>Fungi</taxon>
        <taxon>Dikarya</taxon>
        <taxon>Ascomycota</taxon>
        <taxon>Pezizomycotina</taxon>
        <taxon>Sordariomycetes</taxon>
        <taxon>Sordariomycetidae</taxon>
        <taxon>Diaporthales</taxon>
        <taxon>Diaporthaceae</taxon>
        <taxon>Diaporthe</taxon>
    </lineage>
</organism>
<comment type="subcellular location">
    <subcellularLocation>
        <location evidence="1">Membrane</location>
        <topology evidence="1">Multi-pass membrane protein</topology>
    </subcellularLocation>
</comment>
<feature type="transmembrane region" description="Helical" evidence="8">
    <location>
        <begin position="248"/>
        <end position="270"/>
    </location>
</feature>
<evidence type="ECO:0000256" key="3">
    <source>
        <dbReference type="ARBA" id="ARBA00022692"/>
    </source>
</evidence>
<feature type="region of interest" description="Disordered" evidence="7">
    <location>
        <begin position="529"/>
        <end position="557"/>
    </location>
</feature>
<evidence type="ECO:0000256" key="4">
    <source>
        <dbReference type="ARBA" id="ARBA00022989"/>
    </source>
</evidence>
<dbReference type="AlphaFoldDB" id="A0AAD9SM49"/>
<proteinExistence type="predicted"/>
<dbReference type="Gene3D" id="1.20.1720.10">
    <property type="entry name" value="Multidrug resistance protein D"/>
    <property type="match status" value="1"/>
</dbReference>
<feature type="transmembrane region" description="Helical" evidence="8">
    <location>
        <begin position="120"/>
        <end position="141"/>
    </location>
</feature>
<dbReference type="InterPro" id="IPR011701">
    <property type="entry name" value="MFS"/>
</dbReference>
<dbReference type="PANTHER" id="PTHR23501:SF187">
    <property type="entry name" value="MAJOR FACILITATOR SUPERFAMILY (MFS) PROFILE DOMAIN-CONTAINING PROTEIN"/>
    <property type="match status" value="1"/>
</dbReference>
<evidence type="ECO:0000256" key="2">
    <source>
        <dbReference type="ARBA" id="ARBA00022448"/>
    </source>
</evidence>
<comment type="caution">
    <text evidence="10">The sequence shown here is derived from an EMBL/GenBank/DDBJ whole genome shotgun (WGS) entry which is preliminary data.</text>
</comment>
<evidence type="ECO:0000259" key="9">
    <source>
        <dbReference type="PROSITE" id="PS50850"/>
    </source>
</evidence>
<keyword evidence="11" id="KW-1185">Reference proteome</keyword>
<dbReference type="InterPro" id="IPR036259">
    <property type="entry name" value="MFS_trans_sf"/>
</dbReference>
<dbReference type="GO" id="GO:0005886">
    <property type="term" value="C:plasma membrane"/>
    <property type="evidence" value="ECO:0007669"/>
    <property type="project" value="TreeGrafter"/>
</dbReference>
<evidence type="ECO:0000256" key="5">
    <source>
        <dbReference type="ARBA" id="ARBA00023136"/>
    </source>
</evidence>
<dbReference type="GO" id="GO:0022857">
    <property type="term" value="F:transmembrane transporter activity"/>
    <property type="evidence" value="ECO:0007669"/>
    <property type="project" value="InterPro"/>
</dbReference>
<dbReference type="Pfam" id="PF07690">
    <property type="entry name" value="MFS_1"/>
    <property type="match status" value="1"/>
</dbReference>
<reference evidence="10" key="1">
    <citation type="submission" date="2023-06" db="EMBL/GenBank/DDBJ databases">
        <authorList>
            <person name="Noh H."/>
        </authorList>
    </citation>
    <scope>NUCLEOTIDE SEQUENCE</scope>
    <source>
        <strain evidence="10">DUCC20226</strain>
    </source>
</reference>
<feature type="domain" description="Major facilitator superfamily (MFS) profile" evidence="9">
    <location>
        <begin position="30"/>
        <end position="522"/>
    </location>
</feature>
<feature type="transmembrane region" description="Helical" evidence="8">
    <location>
        <begin position="65"/>
        <end position="84"/>
    </location>
</feature>
<sequence length="557" mass="59916">MALTQPESEPQQTITEADQPAAKGWKFWAIFPPLCIATLLVALESTVTSTALPIIAAELNAGDNYVWFLNGFLLTATIFLPLYGQFADVFGRRWPTISGVALFALGSGISGGANSAAMMIAGRLVQGVGAAGINSMTQIIIGDLLPVRERPKYMGIVFAVFGVGTAIGPPIGGVIAQNGDWRWVFYLNLPVCGVTLIMQLLFLKVVYVRRSTFLARIRQVDWVGNVLLSGSVVSILIALSWADTRYPWGSWHILVPLILGFAGLVGFHLFELSPWCPALPAIPPRMWSNRTSTVGLVLSFLQSMLIYWRTYFLPLYFQAVLLTSPSRSGVLLLPTILMGIPAAILGGGVLSKTGRYKPIHFFGFGVTALATGLYIDFDAHSSLAKVVLYQLVCGLGGVLLSAMVPAVQAAHPQADVAAVTSAWNFYRAFGSIWGIAVPGAIFNSQMARHASKILDIDPAVQAAIGGGNAYAHVSDVFVRSLPQPLRGEVIAAYEATLRTVWEVNLAFTLLALLLVFVEAEIPLQTTLESSDHQLDSGKKQEDKEAGLVTPPSASDEK</sequence>
<dbReference type="PANTHER" id="PTHR23501">
    <property type="entry name" value="MAJOR FACILITATOR SUPERFAMILY"/>
    <property type="match status" value="1"/>
</dbReference>